<evidence type="ECO:0000313" key="8">
    <source>
        <dbReference type="EMBL" id="SFI10514.1"/>
    </source>
</evidence>
<feature type="transmembrane region" description="Helical" evidence="7">
    <location>
        <begin position="461"/>
        <end position="484"/>
    </location>
</feature>
<evidence type="ECO:0000256" key="3">
    <source>
        <dbReference type="ARBA" id="ARBA00022475"/>
    </source>
</evidence>
<dbReference type="EMBL" id="FOQK01000015">
    <property type="protein sequence ID" value="SFI10514.1"/>
    <property type="molecule type" value="Genomic_DNA"/>
</dbReference>
<keyword evidence="6 7" id="KW-0472">Membrane</keyword>
<dbReference type="AlphaFoldDB" id="A0A1I3FH32"/>
<keyword evidence="5 7" id="KW-1133">Transmembrane helix</keyword>
<feature type="transmembrane region" description="Helical" evidence="7">
    <location>
        <begin position="350"/>
        <end position="372"/>
    </location>
</feature>
<proteinExistence type="inferred from homology"/>
<feature type="transmembrane region" description="Helical" evidence="7">
    <location>
        <begin position="138"/>
        <end position="161"/>
    </location>
</feature>
<reference evidence="8 9" key="1">
    <citation type="submission" date="2016-10" db="EMBL/GenBank/DDBJ databases">
        <authorList>
            <person name="de Groot N.N."/>
        </authorList>
    </citation>
    <scope>NUCLEOTIDE SEQUENCE [LARGE SCALE GENOMIC DNA]</scope>
    <source>
        <strain evidence="8 9">Z108</strain>
    </source>
</reference>
<evidence type="ECO:0000256" key="2">
    <source>
        <dbReference type="ARBA" id="ARBA00007977"/>
    </source>
</evidence>
<evidence type="ECO:0000313" key="9">
    <source>
        <dbReference type="Proteomes" id="UP000183639"/>
    </source>
</evidence>
<feature type="transmembrane region" description="Helical" evidence="7">
    <location>
        <begin position="22"/>
        <end position="47"/>
    </location>
</feature>
<dbReference type="OrthoDB" id="9766798at2"/>
<evidence type="ECO:0000256" key="6">
    <source>
        <dbReference type="ARBA" id="ARBA00023136"/>
    </source>
</evidence>
<sequence>MTAEPHELLVQKPGFFQSEDWWAVWLGLLIVALGAGQAAGVDLLGWVAKYNVWSDIGKAVAPNSKEFAFLGGFGSMLATYLFLLILTTAGAYFMGSSVKRFVAGFTILYWVTVAANTAGNFAYLAATPNNLEKFGIGWSLGLGELGFVIALVLGLIIGNFFPKAAAFLSTAAKPEWYIKTGIVILGMTIAIKTVGAMGLASTVIFRGICAVVEAYLIYWPVVYIIARKFFKFTPEWAAPMASGISICGVAAAIATGSAIRARAIVPTVLSSVIIVFVAVELLILPWIATTFFADDPLVAGAWMGLAVKSDGGAIASGAITDSLIRAKALAEYGVNYQEGWTLMAATTAKVFIDVFIGIWAFVLAVVWSVYQIGTKRSEGKSYKVSFREIGDRFPKFLIGFLVVFGGVFLWGITNPDIVKAAGAGAGQANLLRSIFFGLCFFSIGLITNVRKLWAEGLGRIVGVYALALFGFILWVGLGISYLFYHGILPPVVAS</sequence>
<feature type="transmembrane region" description="Helical" evidence="7">
    <location>
        <begin position="67"/>
        <end position="95"/>
    </location>
</feature>
<comment type="subcellular location">
    <subcellularLocation>
        <location evidence="1">Cell membrane</location>
        <topology evidence="1">Multi-pass membrane protein</topology>
    </subcellularLocation>
</comment>
<dbReference type="Proteomes" id="UP000183639">
    <property type="component" value="Unassembled WGS sequence"/>
</dbReference>
<dbReference type="PANTHER" id="PTHR30106:SF1">
    <property type="entry name" value="UPF0324 MEMBRANE PROTEIN FN0533"/>
    <property type="match status" value="1"/>
</dbReference>
<feature type="transmembrane region" description="Helical" evidence="7">
    <location>
        <begin position="107"/>
        <end position="126"/>
    </location>
</feature>
<gene>
    <name evidence="8" type="ORF">SAMN04487861_1159</name>
</gene>
<organism evidence="8 9">
    <name type="scientific">Selenomonas ruminantium</name>
    <dbReference type="NCBI Taxonomy" id="971"/>
    <lineage>
        <taxon>Bacteria</taxon>
        <taxon>Bacillati</taxon>
        <taxon>Bacillota</taxon>
        <taxon>Negativicutes</taxon>
        <taxon>Selenomonadales</taxon>
        <taxon>Selenomonadaceae</taxon>
        <taxon>Selenomonas</taxon>
    </lineage>
</organism>
<dbReference type="GO" id="GO:0005886">
    <property type="term" value="C:plasma membrane"/>
    <property type="evidence" value="ECO:0007669"/>
    <property type="project" value="UniProtKB-SubCell"/>
</dbReference>
<comment type="similarity">
    <text evidence="2">Belongs to the UPF0324 family.</text>
</comment>
<protein>
    <submittedName>
        <fullName evidence="8">Uncharacterized membrane protein YadS</fullName>
    </submittedName>
</protein>
<keyword evidence="3" id="KW-1003">Cell membrane</keyword>
<evidence type="ECO:0000256" key="1">
    <source>
        <dbReference type="ARBA" id="ARBA00004651"/>
    </source>
</evidence>
<dbReference type="RefSeq" id="WP_075444094.1">
    <property type="nucleotide sequence ID" value="NZ_FOQK01000015.1"/>
</dbReference>
<evidence type="ECO:0000256" key="5">
    <source>
        <dbReference type="ARBA" id="ARBA00022989"/>
    </source>
</evidence>
<accession>A0A1I3FH32</accession>
<feature type="transmembrane region" description="Helical" evidence="7">
    <location>
        <begin position="176"/>
        <end position="196"/>
    </location>
</feature>
<name>A0A1I3FH32_SELRU</name>
<feature type="transmembrane region" description="Helical" evidence="7">
    <location>
        <begin position="393"/>
        <end position="410"/>
    </location>
</feature>
<feature type="transmembrane region" description="Helical" evidence="7">
    <location>
        <begin position="268"/>
        <end position="288"/>
    </location>
</feature>
<dbReference type="PANTHER" id="PTHR30106">
    <property type="entry name" value="INNER MEMBRANE PROTEIN YEIH-RELATED"/>
    <property type="match status" value="1"/>
</dbReference>
<dbReference type="Pfam" id="PF03601">
    <property type="entry name" value="Cons_hypoth698"/>
    <property type="match status" value="1"/>
</dbReference>
<feature type="transmembrane region" description="Helical" evidence="7">
    <location>
        <begin position="237"/>
        <end position="256"/>
    </location>
</feature>
<feature type="transmembrane region" description="Helical" evidence="7">
    <location>
        <begin position="203"/>
        <end position="225"/>
    </location>
</feature>
<evidence type="ECO:0000256" key="7">
    <source>
        <dbReference type="SAM" id="Phobius"/>
    </source>
</evidence>
<evidence type="ECO:0000256" key="4">
    <source>
        <dbReference type="ARBA" id="ARBA00022692"/>
    </source>
</evidence>
<dbReference type="InterPro" id="IPR018383">
    <property type="entry name" value="UPF0324_pro"/>
</dbReference>
<keyword evidence="4 7" id="KW-0812">Transmembrane</keyword>
<feature type="transmembrane region" description="Helical" evidence="7">
    <location>
        <begin position="430"/>
        <end position="449"/>
    </location>
</feature>